<evidence type="ECO:0000256" key="6">
    <source>
        <dbReference type="ARBA" id="ARBA00023136"/>
    </source>
</evidence>
<feature type="transmembrane region" description="Helical" evidence="7">
    <location>
        <begin position="262"/>
        <end position="284"/>
    </location>
</feature>
<comment type="caution">
    <text evidence="9">The sequence shown here is derived from an EMBL/GenBank/DDBJ whole genome shotgun (WGS) entry which is preliminary data.</text>
</comment>
<dbReference type="InterPro" id="IPR004776">
    <property type="entry name" value="Mem_transp_PIN-like"/>
</dbReference>
<organism evidence="9">
    <name type="scientific">Providencia stuartii</name>
    <dbReference type="NCBI Taxonomy" id="588"/>
    <lineage>
        <taxon>Bacteria</taxon>
        <taxon>Pseudomonadati</taxon>
        <taxon>Pseudomonadota</taxon>
        <taxon>Gammaproteobacteria</taxon>
        <taxon>Enterobacterales</taxon>
        <taxon>Morganellaceae</taxon>
        <taxon>Providencia</taxon>
    </lineage>
</organism>
<dbReference type="PANTHER" id="PTHR36838:SF1">
    <property type="entry name" value="SLR1864 PROTEIN"/>
    <property type="match status" value="1"/>
</dbReference>
<evidence type="ECO:0000313" key="8">
    <source>
        <dbReference type="EMBL" id="EMJ5133596.1"/>
    </source>
</evidence>
<accession>A0AAI9DGM1</accession>
<keyword evidence="6 7" id="KW-0472">Membrane</keyword>
<keyword evidence="2" id="KW-0813">Transport</keyword>
<feature type="transmembrane region" description="Helical" evidence="7">
    <location>
        <begin position="68"/>
        <end position="90"/>
    </location>
</feature>
<feature type="transmembrane region" description="Helical" evidence="7">
    <location>
        <begin position="203"/>
        <end position="223"/>
    </location>
</feature>
<feature type="transmembrane region" description="Helical" evidence="7">
    <location>
        <begin position="35"/>
        <end position="56"/>
    </location>
</feature>
<keyword evidence="5 7" id="KW-1133">Transmembrane helix</keyword>
<dbReference type="PANTHER" id="PTHR36838">
    <property type="entry name" value="AUXIN EFFLUX CARRIER FAMILY PROTEIN"/>
    <property type="match status" value="1"/>
</dbReference>
<sequence>MLEIIISALLPIVVTLALGYFAAWHKDFNSDQSTILNRLVMLYALPLTLFSGMLGVKRSVLLEQSDMALVLFISMVGAYIVVFVVSHSVFRRSKPIAALQALAVAAPSGPFIGIPVLGFLYGELSSIPVSLCGIIINLILVPFTLFSLSTYSSNKDGGNSKVSIASNLKNTLKEPIIWMPVLAFIILILDFEIPENILKSLKLLGTTTGGIALFSTGIILYSQKVTFNLTILTSVITKNIIVPVITLGICLLMAIKGTVADLSIMTIALPAATISVILAMQYKIAEQEMASTFFFSTVLSIATMAAFLVYLH</sequence>
<keyword evidence="4 7" id="KW-0812">Transmembrane</keyword>
<protein>
    <submittedName>
        <fullName evidence="9">AEC family transporter</fullName>
    </submittedName>
</protein>
<dbReference type="GeneID" id="92278074"/>
<gene>
    <name evidence="8" type="ORF">RG298_001283</name>
    <name evidence="9" type="ORF">RG298_004525</name>
</gene>
<evidence type="ECO:0000256" key="2">
    <source>
        <dbReference type="ARBA" id="ARBA00022448"/>
    </source>
</evidence>
<evidence type="ECO:0000256" key="4">
    <source>
        <dbReference type="ARBA" id="ARBA00022692"/>
    </source>
</evidence>
<feature type="transmembrane region" description="Helical" evidence="7">
    <location>
        <begin position="290"/>
        <end position="311"/>
    </location>
</feature>
<evidence type="ECO:0000256" key="7">
    <source>
        <dbReference type="SAM" id="Phobius"/>
    </source>
</evidence>
<feature type="transmembrane region" description="Helical" evidence="7">
    <location>
        <begin position="96"/>
        <end position="120"/>
    </location>
</feature>
<name>A0AAI9DGM1_PROST</name>
<feature type="transmembrane region" description="Helical" evidence="7">
    <location>
        <begin position="175"/>
        <end position="191"/>
    </location>
</feature>
<keyword evidence="3" id="KW-1003">Cell membrane</keyword>
<dbReference type="EMBL" id="ABMABF030000051">
    <property type="protein sequence ID" value="EMJ5136708.1"/>
    <property type="molecule type" value="Genomic_DNA"/>
</dbReference>
<dbReference type="GO" id="GO:0055085">
    <property type="term" value="P:transmembrane transport"/>
    <property type="evidence" value="ECO:0007669"/>
    <property type="project" value="InterPro"/>
</dbReference>
<reference evidence="9" key="1">
    <citation type="submission" date="2024-02" db="EMBL/GenBank/DDBJ databases">
        <authorList>
            <consortium name="Clinical and Environmental Microbiology Branch: Whole genome sequencing antimicrobial resistance pathogens in the healthcare setting"/>
        </authorList>
    </citation>
    <scope>NUCLEOTIDE SEQUENCE</scope>
    <source>
        <strain evidence="9">2021GO-0154</strain>
    </source>
</reference>
<evidence type="ECO:0000256" key="1">
    <source>
        <dbReference type="ARBA" id="ARBA00004141"/>
    </source>
</evidence>
<evidence type="ECO:0000256" key="3">
    <source>
        <dbReference type="ARBA" id="ARBA00022475"/>
    </source>
</evidence>
<comment type="subcellular location">
    <subcellularLocation>
        <location evidence="1">Membrane</location>
        <topology evidence="1">Multi-pass membrane protein</topology>
    </subcellularLocation>
</comment>
<dbReference type="Pfam" id="PF03547">
    <property type="entry name" value="Mem_trans"/>
    <property type="match status" value="1"/>
</dbReference>
<dbReference type="GO" id="GO:0016020">
    <property type="term" value="C:membrane"/>
    <property type="evidence" value="ECO:0007669"/>
    <property type="project" value="UniProtKB-SubCell"/>
</dbReference>
<dbReference type="AlphaFoldDB" id="A0AAI9DGM1"/>
<feature type="transmembrane region" description="Helical" evidence="7">
    <location>
        <begin position="235"/>
        <end position="255"/>
    </location>
</feature>
<dbReference type="EMBL" id="ABMABF030000003">
    <property type="protein sequence ID" value="EMJ5133596.1"/>
    <property type="molecule type" value="Genomic_DNA"/>
</dbReference>
<proteinExistence type="predicted"/>
<evidence type="ECO:0000256" key="5">
    <source>
        <dbReference type="ARBA" id="ARBA00022989"/>
    </source>
</evidence>
<evidence type="ECO:0000313" key="9">
    <source>
        <dbReference type="EMBL" id="EMJ5136708.1"/>
    </source>
</evidence>
<dbReference type="RefSeq" id="WP_140181454.1">
    <property type="nucleotide sequence ID" value="NZ_JBALHY010000003.1"/>
</dbReference>
<feature type="transmembrane region" description="Helical" evidence="7">
    <location>
        <begin position="127"/>
        <end position="148"/>
    </location>
</feature>